<dbReference type="AlphaFoldDB" id="A0A918TVB7"/>
<feature type="transmembrane region" description="Helical" evidence="1">
    <location>
        <begin position="31"/>
        <end position="49"/>
    </location>
</feature>
<evidence type="ECO:0000313" key="3">
    <source>
        <dbReference type="Proteomes" id="UP000644507"/>
    </source>
</evidence>
<organism evidence="2 3">
    <name type="scientific">Roseibacillus persicicus</name>
    <dbReference type="NCBI Taxonomy" id="454148"/>
    <lineage>
        <taxon>Bacteria</taxon>
        <taxon>Pseudomonadati</taxon>
        <taxon>Verrucomicrobiota</taxon>
        <taxon>Verrucomicrobiia</taxon>
        <taxon>Verrucomicrobiales</taxon>
        <taxon>Verrucomicrobiaceae</taxon>
        <taxon>Roseibacillus</taxon>
    </lineage>
</organism>
<comment type="caution">
    <text evidence="2">The sequence shown here is derived from an EMBL/GenBank/DDBJ whole genome shotgun (WGS) entry which is preliminary data.</text>
</comment>
<evidence type="ECO:0000313" key="2">
    <source>
        <dbReference type="EMBL" id="GHC60514.1"/>
    </source>
</evidence>
<reference evidence="2" key="2">
    <citation type="submission" date="2020-09" db="EMBL/GenBank/DDBJ databases">
        <authorList>
            <person name="Sun Q."/>
            <person name="Kim S."/>
        </authorList>
    </citation>
    <scope>NUCLEOTIDE SEQUENCE</scope>
    <source>
        <strain evidence="2">KCTC 12988</strain>
    </source>
</reference>
<keyword evidence="1" id="KW-0472">Membrane</keyword>
<feature type="transmembrane region" description="Helical" evidence="1">
    <location>
        <begin position="55"/>
        <end position="74"/>
    </location>
</feature>
<protein>
    <submittedName>
        <fullName evidence="2">Uncharacterized protein</fullName>
    </submittedName>
</protein>
<evidence type="ECO:0000256" key="1">
    <source>
        <dbReference type="SAM" id="Phobius"/>
    </source>
</evidence>
<name>A0A918TVB7_9BACT</name>
<sequence length="92" mass="10779">MRFFEELEFAHLAQTRGERFIIRLVEMYARWRDSSLVVAGLWMLIFIFGGKDVPLFFATLAMVSFFSLFLSQICHTVVKIWRRQDEANGNGV</sequence>
<keyword evidence="1" id="KW-0812">Transmembrane</keyword>
<dbReference type="Proteomes" id="UP000644507">
    <property type="component" value="Unassembled WGS sequence"/>
</dbReference>
<accession>A0A918TVB7</accession>
<gene>
    <name evidence="2" type="ORF">GCM10007100_29850</name>
</gene>
<keyword evidence="3" id="KW-1185">Reference proteome</keyword>
<dbReference type="EMBL" id="BMXI01000013">
    <property type="protein sequence ID" value="GHC60514.1"/>
    <property type="molecule type" value="Genomic_DNA"/>
</dbReference>
<proteinExistence type="predicted"/>
<dbReference type="RefSeq" id="WP_189571530.1">
    <property type="nucleotide sequence ID" value="NZ_BMXI01000013.1"/>
</dbReference>
<keyword evidence="1" id="KW-1133">Transmembrane helix</keyword>
<reference evidence="2" key="1">
    <citation type="journal article" date="2014" name="Int. J. Syst. Evol. Microbiol.">
        <title>Complete genome sequence of Corynebacterium casei LMG S-19264T (=DSM 44701T), isolated from a smear-ripened cheese.</title>
        <authorList>
            <consortium name="US DOE Joint Genome Institute (JGI-PGF)"/>
            <person name="Walter F."/>
            <person name="Albersmeier A."/>
            <person name="Kalinowski J."/>
            <person name="Ruckert C."/>
        </authorList>
    </citation>
    <scope>NUCLEOTIDE SEQUENCE</scope>
    <source>
        <strain evidence="2">KCTC 12988</strain>
    </source>
</reference>